<evidence type="ECO:0000256" key="1">
    <source>
        <dbReference type="SAM" id="MobiDB-lite"/>
    </source>
</evidence>
<proteinExistence type="predicted"/>
<evidence type="ECO:0000313" key="2">
    <source>
        <dbReference type="EMBL" id="TTU11743.1"/>
    </source>
</evidence>
<name>A0A556VV06_BAGYA</name>
<feature type="compositionally biased region" description="Polar residues" evidence="1">
    <location>
        <begin position="64"/>
        <end position="80"/>
    </location>
</feature>
<dbReference type="Proteomes" id="UP000319801">
    <property type="component" value="Unassembled WGS sequence"/>
</dbReference>
<keyword evidence="3" id="KW-1185">Reference proteome</keyword>
<accession>A0A556VV06</accession>
<gene>
    <name evidence="2" type="ORF">Baya_16333</name>
</gene>
<dbReference type="OrthoDB" id="10652647at2759"/>
<sequence length="133" mass="14707">MSDIKCEAPLDTAVSLRHPRCASRMCCPEPSVFQHFPLTVPSSGAPQGADFKRLALKDARKACSDSSLSQRKGPSRTSAPSWPDGDADRGTTGMQDWHLQDSFKHLARRREKTGHHVMSLSSGKQLQYISRLD</sequence>
<dbReference type="AlphaFoldDB" id="A0A556VV06"/>
<dbReference type="EMBL" id="VCAZ01000288">
    <property type="protein sequence ID" value="TTU11743.1"/>
    <property type="molecule type" value="Genomic_DNA"/>
</dbReference>
<comment type="caution">
    <text evidence="2">The sequence shown here is derived from an EMBL/GenBank/DDBJ whole genome shotgun (WGS) entry which is preliminary data.</text>
</comment>
<organism evidence="2 3">
    <name type="scientific">Bagarius yarrelli</name>
    <name type="common">Goonch</name>
    <name type="synonym">Bagrus yarrelli</name>
    <dbReference type="NCBI Taxonomy" id="175774"/>
    <lineage>
        <taxon>Eukaryota</taxon>
        <taxon>Metazoa</taxon>
        <taxon>Chordata</taxon>
        <taxon>Craniata</taxon>
        <taxon>Vertebrata</taxon>
        <taxon>Euteleostomi</taxon>
        <taxon>Actinopterygii</taxon>
        <taxon>Neopterygii</taxon>
        <taxon>Teleostei</taxon>
        <taxon>Ostariophysi</taxon>
        <taxon>Siluriformes</taxon>
        <taxon>Sisoridae</taxon>
        <taxon>Sisorinae</taxon>
        <taxon>Bagarius</taxon>
    </lineage>
</organism>
<evidence type="ECO:0000313" key="3">
    <source>
        <dbReference type="Proteomes" id="UP000319801"/>
    </source>
</evidence>
<reference evidence="2 3" key="1">
    <citation type="journal article" date="2019" name="Genome Biol. Evol.">
        <title>Whole-Genome Sequencing of the Giant Devil Catfish, Bagarius yarrelli.</title>
        <authorList>
            <person name="Jiang W."/>
            <person name="Lv Y."/>
            <person name="Cheng L."/>
            <person name="Yang K."/>
            <person name="Chao B."/>
            <person name="Wang X."/>
            <person name="Li Y."/>
            <person name="Pan X."/>
            <person name="You X."/>
            <person name="Zhang Y."/>
            <person name="Yang J."/>
            <person name="Li J."/>
            <person name="Zhang X."/>
            <person name="Liu S."/>
            <person name="Sun C."/>
            <person name="Yang J."/>
            <person name="Shi Q."/>
        </authorList>
    </citation>
    <scope>NUCLEOTIDE SEQUENCE [LARGE SCALE GENOMIC DNA]</scope>
    <source>
        <strain evidence="2">JWS20170419001</strain>
        <tissue evidence="2">Muscle</tissue>
    </source>
</reference>
<feature type="region of interest" description="Disordered" evidence="1">
    <location>
        <begin position="62"/>
        <end position="97"/>
    </location>
</feature>
<protein>
    <submittedName>
        <fullName evidence="2">Uncharacterized protein</fullName>
    </submittedName>
</protein>